<sequence>MEKTHPLVCVVVHWVPGHVGIDGNEEADELAKTAVEEASRALARSTAAREKRARAKRGHRVIGFDPKAASESPSSDGGNSNDGQVGGGWEPPISISAIWASYKAALHQQWAKDWSNATTGAGLRAISKSPPGRSLVRFHAPLTRRKLTLLSQLRTDVCDIGAYCAHFDPDKELCGCGEVESREHFLLLCPLYAAPHAALPFLLSDPAATKATLRFLANSGQQVLVQGCSPGSESELLARTTLNLEFILSYPINCVKKRLINQMMLAMYAARALSAGKTLHHYVELLLPDQHTTIGGAAGGGGKVIGCGKLIGDFPLPNGTTSRIKLEDVYYAPTLSGSVCSRIINSL</sequence>
<accession>A0A9P6W3D0</accession>
<dbReference type="InterPro" id="IPR012337">
    <property type="entry name" value="RNaseH-like_sf"/>
</dbReference>
<comment type="caution">
    <text evidence="3">The sequence shown here is derived from an EMBL/GenBank/DDBJ whole genome shotgun (WGS) entry which is preliminary data.</text>
</comment>
<dbReference type="InterPro" id="IPR002156">
    <property type="entry name" value="RNaseH_domain"/>
</dbReference>
<proteinExistence type="predicted"/>
<name>A0A9P6W3D0_RHOMI</name>
<gene>
    <name evidence="3" type="ORF">C6P46_003203</name>
</gene>
<evidence type="ECO:0000259" key="2">
    <source>
        <dbReference type="PROSITE" id="PS50879"/>
    </source>
</evidence>
<dbReference type="GO" id="GO:0003676">
    <property type="term" value="F:nucleic acid binding"/>
    <property type="evidence" value="ECO:0007669"/>
    <property type="project" value="InterPro"/>
</dbReference>
<dbReference type="InterPro" id="IPR036397">
    <property type="entry name" value="RNaseH_sf"/>
</dbReference>
<dbReference type="Proteomes" id="UP000777482">
    <property type="component" value="Unassembled WGS sequence"/>
</dbReference>
<dbReference type="Gene3D" id="3.30.420.10">
    <property type="entry name" value="Ribonuclease H-like superfamily/Ribonuclease H"/>
    <property type="match status" value="1"/>
</dbReference>
<feature type="domain" description="RNase H type-1" evidence="2">
    <location>
        <begin position="1"/>
        <end position="36"/>
    </location>
</feature>
<evidence type="ECO:0000313" key="3">
    <source>
        <dbReference type="EMBL" id="KAG0662698.1"/>
    </source>
</evidence>
<protein>
    <recommendedName>
        <fullName evidence="2">RNase H type-1 domain-containing protein</fullName>
    </recommendedName>
</protein>
<feature type="compositionally biased region" description="Low complexity" evidence="1">
    <location>
        <begin position="70"/>
        <end position="83"/>
    </location>
</feature>
<feature type="region of interest" description="Disordered" evidence="1">
    <location>
        <begin position="48"/>
        <end position="87"/>
    </location>
</feature>
<dbReference type="SUPFAM" id="SSF53098">
    <property type="entry name" value="Ribonuclease H-like"/>
    <property type="match status" value="1"/>
</dbReference>
<dbReference type="PROSITE" id="PS50879">
    <property type="entry name" value="RNASE_H_1"/>
    <property type="match status" value="1"/>
</dbReference>
<dbReference type="OrthoDB" id="2650954at2759"/>
<organism evidence="3 4">
    <name type="scientific">Rhodotorula mucilaginosa</name>
    <name type="common">Yeast</name>
    <name type="synonym">Rhodotorula rubra</name>
    <dbReference type="NCBI Taxonomy" id="5537"/>
    <lineage>
        <taxon>Eukaryota</taxon>
        <taxon>Fungi</taxon>
        <taxon>Dikarya</taxon>
        <taxon>Basidiomycota</taxon>
        <taxon>Pucciniomycotina</taxon>
        <taxon>Microbotryomycetes</taxon>
        <taxon>Sporidiobolales</taxon>
        <taxon>Sporidiobolaceae</taxon>
        <taxon>Rhodotorula</taxon>
    </lineage>
</organism>
<dbReference type="GO" id="GO:0004523">
    <property type="term" value="F:RNA-DNA hybrid ribonuclease activity"/>
    <property type="evidence" value="ECO:0007669"/>
    <property type="project" value="InterPro"/>
</dbReference>
<dbReference type="EMBL" id="PUHQ01000025">
    <property type="protein sequence ID" value="KAG0662698.1"/>
    <property type="molecule type" value="Genomic_DNA"/>
</dbReference>
<reference evidence="3 4" key="1">
    <citation type="submission" date="2020-11" db="EMBL/GenBank/DDBJ databases">
        <title>Kefir isolates.</title>
        <authorList>
            <person name="Marcisauskas S."/>
            <person name="Kim Y."/>
            <person name="Blasche S."/>
        </authorList>
    </citation>
    <scope>NUCLEOTIDE SEQUENCE [LARGE SCALE GENOMIC DNA]</scope>
    <source>
        <strain evidence="3 4">KR</strain>
    </source>
</reference>
<feature type="compositionally biased region" description="Basic residues" evidence="1">
    <location>
        <begin position="51"/>
        <end position="60"/>
    </location>
</feature>
<dbReference type="AlphaFoldDB" id="A0A9P6W3D0"/>
<evidence type="ECO:0000313" key="4">
    <source>
        <dbReference type="Proteomes" id="UP000777482"/>
    </source>
</evidence>
<keyword evidence="4" id="KW-1185">Reference proteome</keyword>
<evidence type="ECO:0000256" key="1">
    <source>
        <dbReference type="SAM" id="MobiDB-lite"/>
    </source>
</evidence>